<keyword evidence="1" id="KW-0472">Membrane</keyword>
<evidence type="ECO:0000313" key="2">
    <source>
        <dbReference type="EMBL" id="MBL3657721.1"/>
    </source>
</evidence>
<dbReference type="InterPro" id="IPR005625">
    <property type="entry name" value="PepSY-ass_TM"/>
</dbReference>
<dbReference type="Proteomes" id="UP000659388">
    <property type="component" value="Unassembled WGS sequence"/>
</dbReference>
<protein>
    <submittedName>
        <fullName evidence="2">PepSY domain-containing protein</fullName>
    </submittedName>
</protein>
<keyword evidence="1" id="KW-1133">Transmembrane helix</keyword>
<comment type="caution">
    <text evidence="2">The sequence shown here is derived from an EMBL/GenBank/DDBJ whole genome shotgun (WGS) entry which is preliminary data.</text>
</comment>
<evidence type="ECO:0000256" key="1">
    <source>
        <dbReference type="SAM" id="Phobius"/>
    </source>
</evidence>
<dbReference type="PANTHER" id="PTHR34219">
    <property type="entry name" value="IRON-REGULATED INNER MEMBRANE PROTEIN-RELATED"/>
    <property type="match status" value="1"/>
</dbReference>
<organism evidence="2 3">
    <name type="scientific">Fulvivirga sediminis</name>
    <dbReference type="NCBI Taxonomy" id="2803949"/>
    <lineage>
        <taxon>Bacteria</taxon>
        <taxon>Pseudomonadati</taxon>
        <taxon>Bacteroidota</taxon>
        <taxon>Cytophagia</taxon>
        <taxon>Cytophagales</taxon>
        <taxon>Fulvivirgaceae</taxon>
        <taxon>Fulvivirga</taxon>
    </lineage>
</organism>
<accession>A0A937F9I5</accession>
<sequence>MSKTKKLIRQIHLWLGLVISLPLIIVAITGAILVFERELAPVAAPMLYTNHSSPEKDFYPVDDIIKRVNSQAQNQVIQRIYLEADSSRSVLVQTADLDGVRHVYAVDRYTGEIQTKGVLNKQFFRVVLGLHRFLLVGEVGKMITGLSCFGFVIIIISGLILWVPKKIKNAKQRLKIKWTASSKRLNWDLHVVPGFYAALFALALALTGLVWSYKWYEGIIYYATDGKPKPSLRQENESTTGSFGNFSMDKLLHQVNQTFPFNGDIRINIGDTLNNESIMVQKVNLESLIPNQGSFVYFDGRNGEKIKTVPYDQLTTGTKVRRLVYPIHTGSIFGLPTKIMAFITCLIMASSPITGFFIWRGRKKKKGKRELK</sequence>
<dbReference type="RefSeq" id="WP_202245515.1">
    <property type="nucleotide sequence ID" value="NZ_JAESIY010000009.1"/>
</dbReference>
<feature type="transmembrane region" description="Helical" evidence="1">
    <location>
        <begin position="12"/>
        <end position="35"/>
    </location>
</feature>
<reference evidence="2" key="1">
    <citation type="submission" date="2021-01" db="EMBL/GenBank/DDBJ databases">
        <title>Fulvivirga kasyanovii gen. nov., sp nov., a novel member of the phylum Bacteroidetes isolated from seawater in a mussel farm.</title>
        <authorList>
            <person name="Zhao L.-H."/>
            <person name="Wang Z.-J."/>
        </authorList>
    </citation>
    <scope>NUCLEOTIDE SEQUENCE</scope>
    <source>
        <strain evidence="2">2943</strain>
    </source>
</reference>
<feature type="transmembrane region" description="Helical" evidence="1">
    <location>
        <begin position="142"/>
        <end position="164"/>
    </location>
</feature>
<proteinExistence type="predicted"/>
<evidence type="ECO:0000313" key="3">
    <source>
        <dbReference type="Proteomes" id="UP000659388"/>
    </source>
</evidence>
<name>A0A937F9I5_9BACT</name>
<gene>
    <name evidence="2" type="ORF">JL102_16340</name>
</gene>
<dbReference type="EMBL" id="JAESIY010000009">
    <property type="protein sequence ID" value="MBL3657721.1"/>
    <property type="molecule type" value="Genomic_DNA"/>
</dbReference>
<dbReference type="PANTHER" id="PTHR34219:SF3">
    <property type="entry name" value="BLL7967 PROTEIN"/>
    <property type="match status" value="1"/>
</dbReference>
<keyword evidence="3" id="KW-1185">Reference proteome</keyword>
<dbReference type="AlphaFoldDB" id="A0A937F9I5"/>
<feature type="transmembrane region" description="Helical" evidence="1">
    <location>
        <begin position="185"/>
        <end position="211"/>
    </location>
</feature>
<feature type="transmembrane region" description="Helical" evidence="1">
    <location>
        <begin position="339"/>
        <end position="359"/>
    </location>
</feature>
<keyword evidence="1" id="KW-0812">Transmembrane</keyword>
<dbReference type="Pfam" id="PF03929">
    <property type="entry name" value="PepSY_TM"/>
    <property type="match status" value="1"/>
</dbReference>